<dbReference type="AlphaFoldDB" id="A0A5S4G589"/>
<feature type="region of interest" description="Disordered" evidence="1">
    <location>
        <begin position="256"/>
        <end position="282"/>
    </location>
</feature>
<proteinExistence type="predicted"/>
<dbReference type="Pfam" id="PF13349">
    <property type="entry name" value="DUF4097"/>
    <property type="match status" value="1"/>
</dbReference>
<reference evidence="3 4" key="1">
    <citation type="submission" date="2019-05" db="EMBL/GenBank/DDBJ databases">
        <title>Draft genome sequence of Nonomuraea zeae DSM 100528.</title>
        <authorList>
            <person name="Saricaoglu S."/>
            <person name="Isik K."/>
        </authorList>
    </citation>
    <scope>NUCLEOTIDE SEQUENCE [LARGE SCALE GENOMIC DNA]</scope>
    <source>
        <strain evidence="3 4">DSM 100528</strain>
    </source>
</reference>
<feature type="domain" description="DUF4097" evidence="2">
    <location>
        <begin position="91"/>
        <end position="279"/>
    </location>
</feature>
<comment type="caution">
    <text evidence="3">The sequence shown here is derived from an EMBL/GenBank/DDBJ whole genome shotgun (WGS) entry which is preliminary data.</text>
</comment>
<gene>
    <name evidence="3" type="ORF">ETD85_37265</name>
</gene>
<feature type="compositionally biased region" description="Polar residues" evidence="1">
    <location>
        <begin position="262"/>
        <end position="282"/>
    </location>
</feature>
<dbReference type="OrthoDB" id="4456952at2"/>
<accession>A0A5S4G589</accession>
<organism evidence="3 4">
    <name type="scientific">Nonomuraea zeae</name>
    <dbReference type="NCBI Taxonomy" id="1642303"/>
    <lineage>
        <taxon>Bacteria</taxon>
        <taxon>Bacillati</taxon>
        <taxon>Actinomycetota</taxon>
        <taxon>Actinomycetes</taxon>
        <taxon>Streptosporangiales</taxon>
        <taxon>Streptosporangiaceae</taxon>
        <taxon>Nonomuraea</taxon>
    </lineage>
</organism>
<evidence type="ECO:0000256" key="1">
    <source>
        <dbReference type="SAM" id="MobiDB-lite"/>
    </source>
</evidence>
<dbReference type="Proteomes" id="UP000306628">
    <property type="component" value="Unassembled WGS sequence"/>
</dbReference>
<dbReference type="InterPro" id="IPR025164">
    <property type="entry name" value="Toastrack_DUF4097"/>
</dbReference>
<evidence type="ECO:0000313" key="4">
    <source>
        <dbReference type="Proteomes" id="UP000306628"/>
    </source>
</evidence>
<evidence type="ECO:0000313" key="3">
    <source>
        <dbReference type="EMBL" id="TMR28012.1"/>
    </source>
</evidence>
<evidence type="ECO:0000259" key="2">
    <source>
        <dbReference type="Pfam" id="PF13349"/>
    </source>
</evidence>
<dbReference type="Gene3D" id="2.160.20.120">
    <property type="match status" value="1"/>
</dbReference>
<protein>
    <submittedName>
        <fullName evidence="3">DUF4097 domain-containing protein</fullName>
    </submittedName>
</protein>
<keyword evidence="4" id="KW-1185">Reference proteome</keyword>
<sequence>MRRIVLVVAGQIKLLGRLDRARLRVLPQGRSQGPPRRRFAADGPDFTVMTIKRTTVITGLLALAALSAGCGVVGPLDEETASYDVADKVAALQVEADSGTVEVVESDRQGIHVTEQLSWRKNKPEPSHEVQGDTLVLKFKCATTWGLGSGAASCEVSYKVEVPKGLRVKVRSDSGTLTLKNLSGGLEASSDSGTIEASGLAGKQVVTRTDSGDMTLAFTGQPDKVATTTDSGRTVVRVPSGPYNIVARTDSGDKKIEAAADSSAQRSIELTSDSGDLEVVNS</sequence>
<name>A0A5S4G589_9ACTN</name>
<dbReference type="EMBL" id="VCKX01000153">
    <property type="protein sequence ID" value="TMR28012.1"/>
    <property type="molecule type" value="Genomic_DNA"/>
</dbReference>